<proteinExistence type="predicted"/>
<keyword evidence="1" id="KW-0732">Signal</keyword>
<feature type="signal peptide" evidence="1">
    <location>
        <begin position="1"/>
        <end position="20"/>
    </location>
</feature>
<feature type="chain" id="PRO_5040833908" evidence="1">
    <location>
        <begin position="21"/>
        <end position="95"/>
    </location>
</feature>
<dbReference type="Proteomes" id="UP000192578">
    <property type="component" value="Unassembled WGS sequence"/>
</dbReference>
<protein>
    <submittedName>
        <fullName evidence="2">Uncharacterized protein</fullName>
    </submittedName>
</protein>
<organism evidence="2 3">
    <name type="scientific">Hypsibius exemplaris</name>
    <name type="common">Freshwater tardigrade</name>
    <dbReference type="NCBI Taxonomy" id="2072580"/>
    <lineage>
        <taxon>Eukaryota</taxon>
        <taxon>Metazoa</taxon>
        <taxon>Ecdysozoa</taxon>
        <taxon>Tardigrada</taxon>
        <taxon>Eutardigrada</taxon>
        <taxon>Parachela</taxon>
        <taxon>Hypsibioidea</taxon>
        <taxon>Hypsibiidae</taxon>
        <taxon>Hypsibius</taxon>
    </lineage>
</organism>
<evidence type="ECO:0000313" key="3">
    <source>
        <dbReference type="Proteomes" id="UP000192578"/>
    </source>
</evidence>
<name>A0A9X6NET4_HYPEX</name>
<accession>A0A9X6NET4</accession>
<keyword evidence="3" id="KW-1185">Reference proteome</keyword>
<dbReference type="OrthoDB" id="10551798at2759"/>
<reference evidence="3" key="1">
    <citation type="submission" date="2017-01" db="EMBL/GenBank/DDBJ databases">
        <title>Comparative genomics of anhydrobiosis in the tardigrade Hypsibius dujardini.</title>
        <authorList>
            <person name="Yoshida Y."/>
            <person name="Koutsovoulos G."/>
            <person name="Laetsch D."/>
            <person name="Stevens L."/>
            <person name="Kumar S."/>
            <person name="Horikawa D."/>
            <person name="Ishino K."/>
            <person name="Komine S."/>
            <person name="Tomita M."/>
            <person name="Blaxter M."/>
            <person name="Arakawa K."/>
        </authorList>
    </citation>
    <scope>NUCLEOTIDE SEQUENCE [LARGE SCALE GENOMIC DNA]</scope>
    <source>
        <strain evidence="3">Z151</strain>
    </source>
</reference>
<comment type="caution">
    <text evidence="2">The sequence shown here is derived from an EMBL/GenBank/DDBJ whole genome shotgun (WGS) entry which is preliminary data.</text>
</comment>
<dbReference type="EMBL" id="MTYJ01000247">
    <property type="protein sequence ID" value="OWA51989.1"/>
    <property type="molecule type" value="Genomic_DNA"/>
</dbReference>
<sequence>MAYLFYSCLLVTILLGSGMAQTTKRPVATLKQIAPGSFIAVNNWNCLVVDASKTPECSQTAPVPSQPGESALGIKKDRIMKVGSICCRITTERSG</sequence>
<evidence type="ECO:0000256" key="1">
    <source>
        <dbReference type="SAM" id="SignalP"/>
    </source>
</evidence>
<evidence type="ECO:0000313" key="2">
    <source>
        <dbReference type="EMBL" id="OWA51989.1"/>
    </source>
</evidence>
<dbReference type="AlphaFoldDB" id="A0A9X6NET4"/>
<gene>
    <name evidence="2" type="ORF">BV898_16446</name>
</gene>